<feature type="compositionally biased region" description="Low complexity" evidence="8">
    <location>
        <begin position="45"/>
        <end position="60"/>
    </location>
</feature>
<feature type="compositionally biased region" description="Basic and acidic residues" evidence="8">
    <location>
        <begin position="61"/>
        <end position="78"/>
    </location>
</feature>
<proteinExistence type="inferred from homology"/>
<dbReference type="Pfam" id="PF00483">
    <property type="entry name" value="NTP_transferase"/>
    <property type="match status" value="1"/>
</dbReference>
<protein>
    <recommendedName>
        <fullName evidence="3">glucose-1-phosphate adenylyltransferase</fullName>
        <ecNumber evidence="3">2.7.7.27</ecNumber>
    </recommendedName>
</protein>
<dbReference type="EMBL" id="BRXU01000006">
    <property type="protein sequence ID" value="GLC52428.1"/>
    <property type="molecule type" value="Genomic_DNA"/>
</dbReference>
<evidence type="ECO:0000313" key="11">
    <source>
        <dbReference type="Proteomes" id="UP001165080"/>
    </source>
</evidence>
<dbReference type="Proteomes" id="UP001165080">
    <property type="component" value="Unassembled WGS sequence"/>
</dbReference>
<dbReference type="Pfam" id="PF25247">
    <property type="entry name" value="LbH_GLGC"/>
    <property type="match status" value="2"/>
</dbReference>
<evidence type="ECO:0000313" key="10">
    <source>
        <dbReference type="EMBL" id="GLC52428.1"/>
    </source>
</evidence>
<evidence type="ECO:0000256" key="2">
    <source>
        <dbReference type="ARBA" id="ARBA00010443"/>
    </source>
</evidence>
<dbReference type="Gene3D" id="3.90.550.10">
    <property type="entry name" value="Spore Coat Polysaccharide Biosynthesis Protein SpsA, Chain A"/>
    <property type="match status" value="1"/>
</dbReference>
<feature type="region of interest" description="Disordered" evidence="8">
    <location>
        <begin position="374"/>
        <end position="409"/>
    </location>
</feature>
<keyword evidence="7" id="KW-0547">Nucleotide-binding</keyword>
<dbReference type="AlphaFoldDB" id="A0A9W6BI50"/>
<name>A0A9W6BI50_9CHLO</name>
<dbReference type="Gene3D" id="2.160.10.10">
    <property type="entry name" value="Hexapeptide repeat proteins"/>
    <property type="match status" value="1"/>
</dbReference>
<gene>
    <name evidence="10" type="primary">PLEST011675</name>
    <name evidence="10" type="ORF">PLESTB_000628100</name>
</gene>
<comment type="catalytic activity">
    <reaction evidence="1">
        <text>alpha-D-glucose 1-phosphate + ATP + H(+) = ADP-alpha-D-glucose + diphosphate</text>
        <dbReference type="Rhea" id="RHEA:12120"/>
        <dbReference type="ChEBI" id="CHEBI:15378"/>
        <dbReference type="ChEBI" id="CHEBI:30616"/>
        <dbReference type="ChEBI" id="CHEBI:33019"/>
        <dbReference type="ChEBI" id="CHEBI:57498"/>
        <dbReference type="ChEBI" id="CHEBI:58601"/>
        <dbReference type="EC" id="2.7.7.27"/>
    </reaction>
</comment>
<organism evidence="10 11">
    <name type="scientific">Pleodorina starrii</name>
    <dbReference type="NCBI Taxonomy" id="330485"/>
    <lineage>
        <taxon>Eukaryota</taxon>
        <taxon>Viridiplantae</taxon>
        <taxon>Chlorophyta</taxon>
        <taxon>core chlorophytes</taxon>
        <taxon>Chlorophyceae</taxon>
        <taxon>CS clade</taxon>
        <taxon>Chlamydomonadales</taxon>
        <taxon>Volvocaceae</taxon>
        <taxon>Pleodorina</taxon>
    </lineage>
</organism>
<feature type="compositionally biased region" description="Low complexity" evidence="8">
    <location>
        <begin position="79"/>
        <end position="92"/>
    </location>
</feature>
<dbReference type="GO" id="GO:0000166">
    <property type="term" value="F:nucleotide binding"/>
    <property type="evidence" value="ECO:0007669"/>
    <property type="project" value="UniProtKB-KW"/>
</dbReference>
<dbReference type="InterPro" id="IPR005835">
    <property type="entry name" value="NTP_transferase_dom"/>
</dbReference>
<feature type="compositionally biased region" description="Low complexity" evidence="8">
    <location>
        <begin position="383"/>
        <end position="400"/>
    </location>
</feature>
<comment type="similarity">
    <text evidence="2">Belongs to the bacterial/plant glucose-1-phosphate adenylyltransferase family.</text>
</comment>
<evidence type="ECO:0000256" key="6">
    <source>
        <dbReference type="ARBA" id="ARBA00022695"/>
    </source>
</evidence>
<evidence type="ECO:0000256" key="5">
    <source>
        <dbReference type="ARBA" id="ARBA00022679"/>
    </source>
</evidence>
<dbReference type="InterPro" id="IPR029044">
    <property type="entry name" value="Nucleotide-diphossugar_trans"/>
</dbReference>
<dbReference type="PANTHER" id="PTHR43523:SF12">
    <property type="entry name" value="GLUCOSE-1-PHOSPHATE ADENYLYLTRANSFERASE LARGE SUBUNIT 1, CHLOROPLASTIC-RELATED"/>
    <property type="match status" value="1"/>
</dbReference>
<comment type="caution">
    <text evidence="10">The sequence shown here is derived from an EMBL/GenBank/DDBJ whole genome shotgun (WGS) entry which is preliminary data.</text>
</comment>
<evidence type="ECO:0000256" key="4">
    <source>
        <dbReference type="ARBA" id="ARBA00022533"/>
    </source>
</evidence>
<sequence length="623" mass="67034">MKTATIIATTRRLASAAAAAGRPLGRCHGQQRHAQSGRPAGGRGAAAAAAAAPHSAVRVVAFREEEQSKGRKEDRKEGASATTTTPPFSAGGRPRSHVPPIRRGGTEPHLYREPKHLPPSPRSSTVALVLGGGESDRRLFPLTEKRALPAVPVGGSYRLIDIPLSNCLHSTINKIYVLTQYNSQSLNRYITRTYGFGDGVPLGGDGFVEVLATTQYPGGSRWPEGNADAVRLMSWVLENPKLRHVKHVLILPADQLYRANFEELITYHQNQRAVVTVVVHPAEESQVAELGVLQVDPDTSEMVDYLEKPRGPREREHFRLSGDLAQRLADGSPFLASCGIYVFEKQFLLRLLREHPRAHNFGADVLPLVPEAAAQERRRAEEQQQQQRQQQQQQQEQQRAGSGGRERMQADIPNRVLTWRLPGYWADVGSSLRTFMTANLECCLRGPGADNPFDQFAYHDLLLTGALALPPTDLVSCHIANSSISPGGRISGASITGSVVGPRAVIGHGVVIRNSVLMGADFYEEDLESELSKPGSAALELSGEAGGAPGGGGELPVPPMGIGAGSVVEGAVIDKNARIGRSCVIANRAGVWEAMDRVGVGLCVREGVPIVTKSAVLYDGTEL</sequence>
<evidence type="ECO:0000256" key="1">
    <source>
        <dbReference type="ARBA" id="ARBA00000956"/>
    </source>
</evidence>
<evidence type="ECO:0000256" key="7">
    <source>
        <dbReference type="ARBA" id="ARBA00022741"/>
    </source>
</evidence>
<dbReference type="PANTHER" id="PTHR43523">
    <property type="entry name" value="GLUCOSE-1-PHOSPHATE ADENYLYLTRANSFERASE-RELATED"/>
    <property type="match status" value="1"/>
</dbReference>
<dbReference type="CDD" id="cd04651">
    <property type="entry name" value="LbH_G1P_AT_C"/>
    <property type="match status" value="1"/>
</dbReference>
<dbReference type="GO" id="GO:0005978">
    <property type="term" value="P:glycogen biosynthetic process"/>
    <property type="evidence" value="ECO:0007669"/>
    <property type="project" value="InterPro"/>
</dbReference>
<keyword evidence="11" id="KW-1185">Reference proteome</keyword>
<dbReference type="SUPFAM" id="SSF53448">
    <property type="entry name" value="Nucleotide-diphospho-sugar transferases"/>
    <property type="match status" value="1"/>
</dbReference>
<reference evidence="10 11" key="1">
    <citation type="journal article" date="2023" name="Commun. Biol.">
        <title>Reorganization of the ancestral sex-determining regions during the evolution of trioecy in Pleodorina starrii.</title>
        <authorList>
            <person name="Takahashi K."/>
            <person name="Suzuki S."/>
            <person name="Kawai-Toyooka H."/>
            <person name="Yamamoto K."/>
            <person name="Hamaji T."/>
            <person name="Ootsuki R."/>
            <person name="Yamaguchi H."/>
            <person name="Kawachi M."/>
            <person name="Higashiyama T."/>
            <person name="Nozaki H."/>
        </authorList>
    </citation>
    <scope>NUCLEOTIDE SEQUENCE [LARGE SCALE GENOMIC DNA]</scope>
    <source>
        <strain evidence="10 11">NIES-4479</strain>
    </source>
</reference>
<evidence type="ECO:0000259" key="9">
    <source>
        <dbReference type="Pfam" id="PF00483"/>
    </source>
</evidence>
<accession>A0A9W6BI50</accession>
<feature type="region of interest" description="Disordered" evidence="8">
    <location>
        <begin position="19"/>
        <end position="123"/>
    </location>
</feature>
<dbReference type="EC" id="2.7.7.27" evidence="3"/>
<feature type="domain" description="Nucleotidyl transferase" evidence="9">
    <location>
        <begin position="127"/>
        <end position="430"/>
    </location>
</feature>
<dbReference type="GO" id="GO:0008878">
    <property type="term" value="F:glucose-1-phosphate adenylyltransferase activity"/>
    <property type="evidence" value="ECO:0007669"/>
    <property type="project" value="UniProtKB-EC"/>
</dbReference>
<dbReference type="InterPro" id="IPR011004">
    <property type="entry name" value="Trimer_LpxA-like_sf"/>
</dbReference>
<keyword evidence="6" id="KW-0548">Nucleotidyltransferase</keyword>
<evidence type="ECO:0000256" key="3">
    <source>
        <dbReference type="ARBA" id="ARBA00012460"/>
    </source>
</evidence>
<dbReference type="InterPro" id="IPR011831">
    <property type="entry name" value="ADP-Glc_PPase"/>
</dbReference>
<evidence type="ECO:0000256" key="8">
    <source>
        <dbReference type="SAM" id="MobiDB-lite"/>
    </source>
</evidence>
<keyword evidence="5" id="KW-0808">Transferase</keyword>
<dbReference type="SUPFAM" id="SSF51161">
    <property type="entry name" value="Trimeric LpxA-like enzymes"/>
    <property type="match status" value="1"/>
</dbReference>
<feature type="compositionally biased region" description="Basic and acidic residues" evidence="8">
    <location>
        <begin position="104"/>
        <end position="116"/>
    </location>
</feature>
<keyword evidence="4" id="KW-0021">Allosteric enzyme</keyword>